<evidence type="ECO:0000313" key="1">
    <source>
        <dbReference type="EMBL" id="TVT31401.1"/>
    </source>
</evidence>
<dbReference type="AlphaFoldDB" id="A0A558B4H1"/>
<protein>
    <submittedName>
        <fullName evidence="1">Uncharacterized protein</fullName>
    </submittedName>
</protein>
<name>A0A558B4H1_9GAMM</name>
<comment type="caution">
    <text evidence="1">The sequence shown here is derived from an EMBL/GenBank/DDBJ whole genome shotgun (WGS) entry which is preliminary data.</text>
</comment>
<sequence length="85" mass="9148">MDALTSYQLLGRLLAYLEMSGAGADSGAFDNALALLSNEHAGDDQRVAFEMLISRIPDYYPVPTVDIPPVAPPVQRGSIGYFSDD</sequence>
<gene>
    <name evidence="1" type="ORF">FHK81_15055</name>
</gene>
<evidence type="ECO:0000313" key="2">
    <source>
        <dbReference type="Proteomes" id="UP000319142"/>
    </source>
</evidence>
<reference evidence="1 2" key="1">
    <citation type="submission" date="2019-07" db="EMBL/GenBank/DDBJ databases">
        <title>The pathways for chlorine oxyanion respiration interact through the shared metabolite chlorate.</title>
        <authorList>
            <person name="Barnum T.P."/>
            <person name="Cheng Y."/>
            <person name="Hill K.A."/>
            <person name="Lucas L.N."/>
            <person name="Carlson H.K."/>
            <person name="Coates J.D."/>
        </authorList>
    </citation>
    <scope>NUCLEOTIDE SEQUENCE [LARGE SCALE GENOMIC DNA]</scope>
    <source>
        <strain evidence="1">UCB</strain>
    </source>
</reference>
<dbReference type="EMBL" id="VMRX01000042">
    <property type="protein sequence ID" value="TVT31401.1"/>
    <property type="molecule type" value="Genomic_DNA"/>
</dbReference>
<dbReference type="Proteomes" id="UP000319142">
    <property type="component" value="Unassembled WGS sequence"/>
</dbReference>
<organism evidence="1 2">
    <name type="scientific">Marinobacter vinifirmus</name>
    <dbReference type="NCBI Taxonomy" id="355591"/>
    <lineage>
        <taxon>Bacteria</taxon>
        <taxon>Pseudomonadati</taxon>
        <taxon>Pseudomonadota</taxon>
        <taxon>Gammaproteobacteria</taxon>
        <taxon>Pseudomonadales</taxon>
        <taxon>Marinobacteraceae</taxon>
        <taxon>Marinobacter</taxon>
    </lineage>
</organism>
<proteinExistence type="predicted"/>
<dbReference type="RefSeq" id="WP_273134645.1">
    <property type="nucleotide sequence ID" value="NZ_VMRX01000042.1"/>
</dbReference>
<accession>A0A558B4H1</accession>